<feature type="domain" description="Pectate lyase" evidence="10">
    <location>
        <begin position="113"/>
        <end position="310"/>
    </location>
</feature>
<dbReference type="Gene3D" id="2.160.20.10">
    <property type="entry name" value="Single-stranded right-handed beta-helix, Pectin lyase-like"/>
    <property type="match status" value="1"/>
</dbReference>
<organism evidence="11 12">
    <name type="scientific">Colletotrichum noveboracense</name>
    <dbReference type="NCBI Taxonomy" id="2664923"/>
    <lineage>
        <taxon>Eukaryota</taxon>
        <taxon>Fungi</taxon>
        <taxon>Dikarya</taxon>
        <taxon>Ascomycota</taxon>
        <taxon>Pezizomycotina</taxon>
        <taxon>Sordariomycetes</taxon>
        <taxon>Hypocreomycetidae</taxon>
        <taxon>Glomerellales</taxon>
        <taxon>Glomerellaceae</taxon>
        <taxon>Colletotrichum</taxon>
        <taxon>Colletotrichum gloeosporioides species complex</taxon>
    </lineage>
</organism>
<keyword evidence="2" id="KW-0732">Signal</keyword>
<dbReference type="GO" id="GO:0047490">
    <property type="term" value="F:pectin lyase activity"/>
    <property type="evidence" value="ECO:0007669"/>
    <property type="project" value="UniProtKB-EC"/>
</dbReference>
<evidence type="ECO:0000259" key="10">
    <source>
        <dbReference type="SMART" id="SM00656"/>
    </source>
</evidence>
<reference evidence="11" key="1">
    <citation type="submission" date="2022-08" db="EMBL/GenBank/DDBJ databases">
        <authorList>
            <person name="Giroux E."/>
            <person name="Giroux E."/>
        </authorList>
    </citation>
    <scope>NUCLEOTIDE SEQUENCE</scope>
    <source>
        <strain evidence="11">H1091258</strain>
    </source>
</reference>
<comment type="catalytic activity">
    <reaction evidence="6">
        <text>Eliminative cleavage of (1-&gt;4)-alpha-D-galacturonan methyl ester to give oligosaccharides with 4-deoxy-6-O-methyl-alpha-D-galact-4-enuronosyl groups at their non-reducing ends.</text>
        <dbReference type="EC" id="4.2.2.10"/>
    </reaction>
</comment>
<dbReference type="SUPFAM" id="SSF51126">
    <property type="entry name" value="Pectin lyase-like"/>
    <property type="match status" value="1"/>
</dbReference>
<dbReference type="InterPro" id="IPR002022">
    <property type="entry name" value="Pec_lyase"/>
</dbReference>
<keyword evidence="9" id="KW-0119">Carbohydrate metabolism</keyword>
<evidence type="ECO:0000256" key="2">
    <source>
        <dbReference type="ARBA" id="ARBA00022729"/>
    </source>
</evidence>
<dbReference type="EC" id="4.2.2.10" evidence="8"/>
<comment type="function">
    <text evidence="7">Pectinolytic enzymes consist of four classes of enzymes: pectin lyase, polygalacturonase, pectin methylesterase and rhamnogalacturonase. Among pectinolytic enzymes, pectin lyase is the most important in depolymerization of pectin, since it cleaves internal glycosidic bonds of highly methylated pectins.</text>
</comment>
<comment type="caution">
    <text evidence="11">The sequence shown here is derived from an EMBL/GenBank/DDBJ whole genome shotgun (WGS) entry which is preliminary data.</text>
</comment>
<sequence length="394" mass="41715">SLVTRSFPFTRFRFQLPVLRHVPHNSSCGPCGAFSFSGRRAGRWYGLWFRDRVTGGGSAKAAAPSDIAQLKTWLSDSTARVILIDKTFNYIGSEGTVSEKGCRAKSGCNASNGGQDTIGKDSCDANESEVDVKYDKAAKTQLTVGSNKSIVGVGSKGIIQGKGLKIPQGTKNVIIQNIHITDLNPQYVWGGDGMSIEGFSKAGRMFIVSHFNPSTFTISNTEFDGVTAYSNSCNKNQYWGTMFVADGDQVTLDRNWYHDMSGRAPKISGTGTTVQAVNNYFSDNLGHNFDITKGTNVLLEGNVFSNAKTPITTDSSSSGASNFDVPDSGSISTCSSSLGRNCVANSLSGSGAWPSLKSTAALSALGKSKANLVTPIQASNVKSTVTGKAGIGRI</sequence>
<dbReference type="InterPro" id="IPR011050">
    <property type="entry name" value="Pectin_lyase_fold/virulence"/>
</dbReference>
<keyword evidence="3" id="KW-1015">Disulfide bond</keyword>
<dbReference type="GO" id="GO:0030570">
    <property type="term" value="F:pectate lyase activity"/>
    <property type="evidence" value="ECO:0007669"/>
    <property type="project" value="InterPro"/>
</dbReference>
<name>A0A9W4WAY8_9PEZI</name>
<keyword evidence="9" id="KW-0624">Polysaccharide degradation</keyword>
<evidence type="ECO:0000256" key="6">
    <source>
        <dbReference type="ARBA" id="ARBA00036818"/>
    </source>
</evidence>
<protein>
    <recommendedName>
        <fullName evidence="8">pectin lyase</fullName>
        <ecNumber evidence="8">4.2.2.10</ecNumber>
    </recommendedName>
</protein>
<evidence type="ECO:0000256" key="1">
    <source>
        <dbReference type="ARBA" id="ARBA00010980"/>
    </source>
</evidence>
<evidence type="ECO:0000256" key="5">
    <source>
        <dbReference type="ARBA" id="ARBA00023239"/>
    </source>
</evidence>
<evidence type="ECO:0000256" key="8">
    <source>
        <dbReference type="ARBA" id="ARBA00039082"/>
    </source>
</evidence>
<dbReference type="AlphaFoldDB" id="A0A9W4WAY8"/>
<keyword evidence="4" id="KW-0325">Glycoprotein</keyword>
<keyword evidence="5 9" id="KW-0456">Lyase</keyword>
<dbReference type="PANTHER" id="PTHR31683:SF67">
    <property type="entry name" value="PECTIN LYASE F-RELATED"/>
    <property type="match status" value="1"/>
</dbReference>
<dbReference type="InterPro" id="IPR045032">
    <property type="entry name" value="PEL"/>
</dbReference>
<evidence type="ECO:0000256" key="9">
    <source>
        <dbReference type="RuleBase" id="RU361173"/>
    </source>
</evidence>
<proteinExistence type="inferred from homology"/>
<evidence type="ECO:0000256" key="3">
    <source>
        <dbReference type="ARBA" id="ARBA00023157"/>
    </source>
</evidence>
<evidence type="ECO:0000313" key="11">
    <source>
        <dbReference type="EMBL" id="CAI0649407.1"/>
    </source>
</evidence>
<dbReference type="Pfam" id="PF00544">
    <property type="entry name" value="Pectate_lyase_4"/>
    <property type="match status" value="1"/>
</dbReference>
<dbReference type="Proteomes" id="UP001152533">
    <property type="component" value="Unassembled WGS sequence"/>
</dbReference>
<feature type="non-terminal residue" evidence="11">
    <location>
        <position position="394"/>
    </location>
</feature>
<evidence type="ECO:0000256" key="4">
    <source>
        <dbReference type="ARBA" id="ARBA00023180"/>
    </source>
</evidence>
<dbReference type="GO" id="GO:0000272">
    <property type="term" value="P:polysaccharide catabolic process"/>
    <property type="evidence" value="ECO:0007669"/>
    <property type="project" value="UniProtKB-KW"/>
</dbReference>
<comment type="subcellular location">
    <subcellularLocation>
        <location evidence="9">Secreted</location>
    </subcellularLocation>
</comment>
<keyword evidence="9" id="KW-0964">Secreted</keyword>
<dbReference type="EMBL" id="CAMGZC010000694">
    <property type="protein sequence ID" value="CAI0649407.1"/>
    <property type="molecule type" value="Genomic_DNA"/>
</dbReference>
<evidence type="ECO:0000256" key="7">
    <source>
        <dbReference type="ARBA" id="ARBA00037631"/>
    </source>
</evidence>
<dbReference type="PANTHER" id="PTHR31683">
    <property type="entry name" value="PECTATE LYASE 18-RELATED"/>
    <property type="match status" value="1"/>
</dbReference>
<gene>
    <name evidence="11" type="ORF">CGXH109_LOCUS85496</name>
</gene>
<dbReference type="GO" id="GO:0005576">
    <property type="term" value="C:extracellular region"/>
    <property type="evidence" value="ECO:0007669"/>
    <property type="project" value="UniProtKB-SubCell"/>
</dbReference>
<evidence type="ECO:0000313" key="12">
    <source>
        <dbReference type="Proteomes" id="UP001152533"/>
    </source>
</evidence>
<dbReference type="SMART" id="SM00656">
    <property type="entry name" value="Amb_all"/>
    <property type="match status" value="1"/>
</dbReference>
<comment type="similarity">
    <text evidence="1 9">Belongs to the polysaccharide lyase 1 family.</text>
</comment>
<keyword evidence="12" id="KW-1185">Reference proteome</keyword>
<dbReference type="InterPro" id="IPR012334">
    <property type="entry name" value="Pectin_lyas_fold"/>
</dbReference>
<accession>A0A9W4WAY8</accession>